<keyword evidence="2" id="KW-1185">Reference proteome</keyword>
<gene>
    <name evidence="1" type="ORF">BS47DRAFT_1263645</name>
</gene>
<dbReference type="Proteomes" id="UP000886523">
    <property type="component" value="Unassembled WGS sequence"/>
</dbReference>
<protein>
    <submittedName>
        <fullName evidence="1">Uncharacterized protein</fullName>
    </submittedName>
</protein>
<dbReference type="OrthoDB" id="3067228at2759"/>
<dbReference type="EMBL" id="MU129014">
    <property type="protein sequence ID" value="KAF9510565.1"/>
    <property type="molecule type" value="Genomic_DNA"/>
</dbReference>
<sequence>IDHLSLMYCNCQPLPLTLLGLGLFLGSPVRPTFAFDINHLLWASTFFLNGIPNISTWTAALTAYLGQKAYKVPSTESLRKPFSKALQYFQLVQQRADELTCNIVE</sequence>
<accession>A0A9P6DUF9</accession>
<dbReference type="AlphaFoldDB" id="A0A9P6DUF9"/>
<feature type="non-terminal residue" evidence="1">
    <location>
        <position position="1"/>
    </location>
</feature>
<feature type="non-terminal residue" evidence="1">
    <location>
        <position position="105"/>
    </location>
</feature>
<evidence type="ECO:0000313" key="1">
    <source>
        <dbReference type="EMBL" id="KAF9510565.1"/>
    </source>
</evidence>
<name>A0A9P6DUF9_9AGAM</name>
<organism evidence="1 2">
    <name type="scientific">Hydnum rufescens UP504</name>
    <dbReference type="NCBI Taxonomy" id="1448309"/>
    <lineage>
        <taxon>Eukaryota</taxon>
        <taxon>Fungi</taxon>
        <taxon>Dikarya</taxon>
        <taxon>Basidiomycota</taxon>
        <taxon>Agaricomycotina</taxon>
        <taxon>Agaricomycetes</taxon>
        <taxon>Cantharellales</taxon>
        <taxon>Hydnaceae</taxon>
        <taxon>Hydnum</taxon>
    </lineage>
</organism>
<evidence type="ECO:0000313" key="2">
    <source>
        <dbReference type="Proteomes" id="UP000886523"/>
    </source>
</evidence>
<proteinExistence type="predicted"/>
<comment type="caution">
    <text evidence="1">The sequence shown here is derived from an EMBL/GenBank/DDBJ whole genome shotgun (WGS) entry which is preliminary data.</text>
</comment>
<reference evidence="1" key="1">
    <citation type="journal article" date="2020" name="Nat. Commun.">
        <title>Large-scale genome sequencing of mycorrhizal fungi provides insights into the early evolution of symbiotic traits.</title>
        <authorList>
            <person name="Miyauchi S."/>
            <person name="Kiss E."/>
            <person name="Kuo A."/>
            <person name="Drula E."/>
            <person name="Kohler A."/>
            <person name="Sanchez-Garcia M."/>
            <person name="Morin E."/>
            <person name="Andreopoulos B."/>
            <person name="Barry K.W."/>
            <person name="Bonito G."/>
            <person name="Buee M."/>
            <person name="Carver A."/>
            <person name="Chen C."/>
            <person name="Cichocki N."/>
            <person name="Clum A."/>
            <person name="Culley D."/>
            <person name="Crous P.W."/>
            <person name="Fauchery L."/>
            <person name="Girlanda M."/>
            <person name="Hayes R.D."/>
            <person name="Keri Z."/>
            <person name="LaButti K."/>
            <person name="Lipzen A."/>
            <person name="Lombard V."/>
            <person name="Magnuson J."/>
            <person name="Maillard F."/>
            <person name="Murat C."/>
            <person name="Nolan M."/>
            <person name="Ohm R.A."/>
            <person name="Pangilinan J."/>
            <person name="Pereira M.F."/>
            <person name="Perotto S."/>
            <person name="Peter M."/>
            <person name="Pfister S."/>
            <person name="Riley R."/>
            <person name="Sitrit Y."/>
            <person name="Stielow J.B."/>
            <person name="Szollosi G."/>
            <person name="Zifcakova L."/>
            <person name="Stursova M."/>
            <person name="Spatafora J.W."/>
            <person name="Tedersoo L."/>
            <person name="Vaario L.M."/>
            <person name="Yamada A."/>
            <person name="Yan M."/>
            <person name="Wang P."/>
            <person name="Xu J."/>
            <person name="Bruns T."/>
            <person name="Baldrian P."/>
            <person name="Vilgalys R."/>
            <person name="Dunand C."/>
            <person name="Henrissat B."/>
            <person name="Grigoriev I.V."/>
            <person name="Hibbett D."/>
            <person name="Nagy L.G."/>
            <person name="Martin F.M."/>
        </authorList>
    </citation>
    <scope>NUCLEOTIDE SEQUENCE</scope>
    <source>
        <strain evidence="1">UP504</strain>
    </source>
</reference>